<dbReference type="Pfam" id="PF01728">
    <property type="entry name" value="FtsJ"/>
    <property type="match status" value="1"/>
</dbReference>
<dbReference type="PANTHER" id="PTHR32319:SF0">
    <property type="entry name" value="BACTERIAL HEMOLYSIN-LIKE PROTEIN"/>
    <property type="match status" value="1"/>
</dbReference>
<keyword evidence="5" id="KW-0808">Transferase</keyword>
<dbReference type="CDD" id="cd02440">
    <property type="entry name" value="AdoMet_MTases"/>
    <property type="match status" value="1"/>
</dbReference>
<proteinExistence type="inferred from homology"/>
<evidence type="ECO:0000313" key="5">
    <source>
        <dbReference type="EMBL" id="SDS59966.1"/>
    </source>
</evidence>
<dbReference type="Gene3D" id="3.40.50.150">
    <property type="entry name" value="Vaccinia Virus protein VP39"/>
    <property type="match status" value="1"/>
</dbReference>
<dbReference type="InterPro" id="IPR002942">
    <property type="entry name" value="S4_RNA-bd"/>
</dbReference>
<dbReference type="InterPro" id="IPR004538">
    <property type="entry name" value="Hemolysin_A/TlyA"/>
</dbReference>
<dbReference type="PANTHER" id="PTHR32319">
    <property type="entry name" value="BACTERIAL HEMOLYSIN-LIKE PROTEIN"/>
    <property type="match status" value="1"/>
</dbReference>
<dbReference type="STRING" id="545619.SAMN04489860_1910"/>
<name>A0A1H1TJ30_9CELL</name>
<dbReference type="AlphaFoldDB" id="A0A1H1TJ30"/>
<dbReference type="Gene3D" id="3.10.290.10">
    <property type="entry name" value="RNA-binding S4 domain"/>
    <property type="match status" value="1"/>
</dbReference>
<dbReference type="EMBL" id="LT629776">
    <property type="protein sequence ID" value="SDS59966.1"/>
    <property type="molecule type" value="Genomic_DNA"/>
</dbReference>
<feature type="domain" description="RNA-binding S4" evidence="4">
    <location>
        <begin position="3"/>
        <end position="63"/>
    </location>
</feature>
<sequence length="287" mass="30344">MLNRLDVELALRGLVRSRERASRLVKAGSVTVDGVVATRPSARISPSAALVVDDAEFVSRAGAKLAGAVDAFAASGAPVSVERARCVDLGASTGGFTDVLLRQGAEQVTAVDVGHGQLVDELRDDPRVVNLEGLNVRDLEPQAFGEIDVLVGDLSFISLRLVLPVVASLVSEKTDIVLLVKPQFEIGRDRLGATGVVKSLEQRAECVTAVAEAAAHAGLSSVGLVPSSLPGPNGNREFVLRLRAGEPPASVVPADIVRSAVRWETDHDEIATFPTWIAHRTTWTEEP</sequence>
<evidence type="ECO:0000313" key="6">
    <source>
        <dbReference type="Proteomes" id="UP000185663"/>
    </source>
</evidence>
<dbReference type="GO" id="GO:0008168">
    <property type="term" value="F:methyltransferase activity"/>
    <property type="evidence" value="ECO:0007669"/>
    <property type="project" value="UniProtKB-KW"/>
</dbReference>
<dbReference type="Pfam" id="PF01479">
    <property type="entry name" value="S4"/>
    <property type="match status" value="1"/>
</dbReference>
<dbReference type="RefSeq" id="WP_083372359.1">
    <property type="nucleotide sequence ID" value="NZ_LT629776.1"/>
</dbReference>
<accession>A0A1H1TJ30</accession>
<dbReference type="SMART" id="SM00363">
    <property type="entry name" value="S4"/>
    <property type="match status" value="1"/>
</dbReference>
<dbReference type="InterPro" id="IPR002877">
    <property type="entry name" value="RNA_MeTrfase_FtsJ_dom"/>
</dbReference>
<keyword evidence="1 3" id="KW-0694">RNA-binding</keyword>
<dbReference type="InterPro" id="IPR029063">
    <property type="entry name" value="SAM-dependent_MTases_sf"/>
</dbReference>
<dbReference type="CDD" id="cd00165">
    <property type="entry name" value="S4"/>
    <property type="match status" value="1"/>
</dbReference>
<keyword evidence="6" id="KW-1185">Reference proteome</keyword>
<dbReference type="GO" id="GO:0003723">
    <property type="term" value="F:RNA binding"/>
    <property type="evidence" value="ECO:0007669"/>
    <property type="project" value="UniProtKB-KW"/>
</dbReference>
<reference evidence="6" key="1">
    <citation type="submission" date="2016-10" db="EMBL/GenBank/DDBJ databases">
        <authorList>
            <person name="Varghese N."/>
            <person name="Submissions S."/>
        </authorList>
    </citation>
    <scope>NUCLEOTIDE SEQUENCE [LARGE SCALE GENOMIC DNA]</scope>
    <source>
        <strain evidence="6">DSM 22126</strain>
    </source>
</reference>
<dbReference type="PROSITE" id="PS50889">
    <property type="entry name" value="S4"/>
    <property type="match status" value="1"/>
</dbReference>
<dbReference type="InterPro" id="IPR047048">
    <property type="entry name" value="TlyA"/>
</dbReference>
<dbReference type="Proteomes" id="UP000185663">
    <property type="component" value="Chromosome I"/>
</dbReference>
<dbReference type="SUPFAM" id="SSF55174">
    <property type="entry name" value="Alpha-L RNA-binding motif"/>
    <property type="match status" value="1"/>
</dbReference>
<evidence type="ECO:0000259" key="4">
    <source>
        <dbReference type="SMART" id="SM00363"/>
    </source>
</evidence>
<organism evidence="5 6">
    <name type="scientific">Paraoerskovia marina</name>
    <dbReference type="NCBI Taxonomy" id="545619"/>
    <lineage>
        <taxon>Bacteria</taxon>
        <taxon>Bacillati</taxon>
        <taxon>Actinomycetota</taxon>
        <taxon>Actinomycetes</taxon>
        <taxon>Micrococcales</taxon>
        <taxon>Cellulomonadaceae</taxon>
        <taxon>Paraoerskovia</taxon>
    </lineage>
</organism>
<dbReference type="GO" id="GO:0032259">
    <property type="term" value="P:methylation"/>
    <property type="evidence" value="ECO:0007669"/>
    <property type="project" value="UniProtKB-KW"/>
</dbReference>
<gene>
    <name evidence="5" type="ORF">SAMN04489860_1910</name>
</gene>
<evidence type="ECO:0000256" key="2">
    <source>
        <dbReference type="ARBA" id="ARBA00029460"/>
    </source>
</evidence>
<comment type="similarity">
    <text evidence="2">Belongs to the TlyA family.</text>
</comment>
<dbReference type="PIRSF" id="PIRSF005578">
    <property type="entry name" value="TlyA"/>
    <property type="match status" value="1"/>
</dbReference>
<keyword evidence="5" id="KW-0489">Methyltransferase</keyword>
<dbReference type="SUPFAM" id="SSF53335">
    <property type="entry name" value="S-adenosyl-L-methionine-dependent methyltransferases"/>
    <property type="match status" value="1"/>
</dbReference>
<evidence type="ECO:0000256" key="1">
    <source>
        <dbReference type="ARBA" id="ARBA00022884"/>
    </source>
</evidence>
<protein>
    <submittedName>
        <fullName evidence="5">23S rRNA (Cytidine1920-2'-O)/16S rRNA (Cytidine1409-2'-O)-methyltransferase</fullName>
    </submittedName>
</protein>
<dbReference type="eggNOG" id="COG1189">
    <property type="taxonomic scope" value="Bacteria"/>
</dbReference>
<dbReference type="InterPro" id="IPR036986">
    <property type="entry name" value="S4_RNA-bd_sf"/>
</dbReference>
<evidence type="ECO:0000256" key="3">
    <source>
        <dbReference type="PROSITE-ProRule" id="PRU00182"/>
    </source>
</evidence>
<dbReference type="OrthoDB" id="9784736at2"/>